<dbReference type="EMBL" id="UHFA01000002">
    <property type="protein sequence ID" value="SUN35184.1"/>
    <property type="molecule type" value="Genomic_DNA"/>
</dbReference>
<accession>A0A380JC16</accession>
<protein>
    <submittedName>
        <fullName evidence="2">Streptolysin S biosynthesis protein</fullName>
        <ecNumber evidence="2">1.-.-.-</ecNumber>
    </submittedName>
</protein>
<dbReference type="NCBIfam" id="TIGR03605">
    <property type="entry name" value="antibiot_sagB"/>
    <property type="match status" value="1"/>
</dbReference>
<dbReference type="PANTHER" id="PTHR43745:SF2">
    <property type="entry name" value="NITROREDUCTASE MJ1384-RELATED"/>
    <property type="match status" value="1"/>
</dbReference>
<evidence type="ECO:0000259" key="1">
    <source>
        <dbReference type="Pfam" id="PF00881"/>
    </source>
</evidence>
<keyword evidence="3" id="KW-1185">Reference proteome</keyword>
<keyword evidence="2" id="KW-0560">Oxidoreductase</keyword>
<evidence type="ECO:0000313" key="2">
    <source>
        <dbReference type="EMBL" id="SUN35184.1"/>
    </source>
</evidence>
<dbReference type="PANTHER" id="PTHR43745">
    <property type="entry name" value="NITROREDUCTASE MJ1384-RELATED"/>
    <property type="match status" value="1"/>
</dbReference>
<dbReference type="Gene3D" id="3.40.109.10">
    <property type="entry name" value="NADH Oxidase"/>
    <property type="match status" value="1"/>
</dbReference>
<dbReference type="InterPro" id="IPR052544">
    <property type="entry name" value="Bacteriocin_Proc_Enz"/>
</dbReference>
<dbReference type="Pfam" id="PF00881">
    <property type="entry name" value="Nitroreductase"/>
    <property type="match status" value="1"/>
</dbReference>
<dbReference type="InterPro" id="IPR020051">
    <property type="entry name" value="SagB-type_dehydrogenase"/>
</dbReference>
<dbReference type="OrthoDB" id="9801593at2"/>
<gene>
    <name evidence="2" type="primary">sagB</name>
    <name evidence="2" type="ORF">NCTC11391_00159</name>
</gene>
<dbReference type="RefSeq" id="WP_002998779.1">
    <property type="nucleotide sequence ID" value="NZ_UHFA01000002.1"/>
</dbReference>
<dbReference type="AlphaFoldDB" id="A0A380JC16"/>
<dbReference type="CDD" id="cd02142">
    <property type="entry name" value="McbC_SagB-like_oxidoreductase"/>
    <property type="match status" value="1"/>
</dbReference>
<dbReference type="InterPro" id="IPR000415">
    <property type="entry name" value="Nitroreductase-like"/>
</dbReference>
<proteinExistence type="predicted"/>
<evidence type="ECO:0000313" key="3">
    <source>
        <dbReference type="Proteomes" id="UP000254082"/>
    </source>
</evidence>
<dbReference type="Proteomes" id="UP000254082">
    <property type="component" value="Unassembled WGS sequence"/>
</dbReference>
<organism evidence="2 3">
    <name type="scientific">Streptococcus downei MFe28</name>
    <dbReference type="NCBI Taxonomy" id="764290"/>
    <lineage>
        <taxon>Bacteria</taxon>
        <taxon>Bacillati</taxon>
        <taxon>Bacillota</taxon>
        <taxon>Bacilli</taxon>
        <taxon>Lactobacillales</taxon>
        <taxon>Streptococcaceae</taxon>
        <taxon>Streptococcus</taxon>
    </lineage>
</organism>
<sequence length="270" mass="31899">MKKVLLNEEMYYTPNFDYEQLKNRRKKFATNRINWFMNNSPKQDYQFPKDNITDFDNRKQYDYYQEDVKEDPIRKLFENRRSTLLNSFEGKWNREELFELLTIAVGPNPRKRVYHGEDLILRNYPSGGALFPVKLYIFVKDVEGVETGVYYISPQLKKLVKVENKKEMIWDNLFPMTLYKLDALSNSTEKLSFAVFMVVDFKESFKKYGELSERLAFFEAGHVGQNLQLVSSHLNKKSLPVCGLFPEEVEKQIGIQNSDTEYCIYGILFG</sequence>
<reference evidence="2 3" key="1">
    <citation type="submission" date="2018-06" db="EMBL/GenBank/DDBJ databases">
        <authorList>
            <consortium name="Pathogen Informatics"/>
            <person name="Doyle S."/>
        </authorList>
    </citation>
    <scope>NUCLEOTIDE SEQUENCE [LARGE SCALE GENOMIC DNA]</scope>
    <source>
        <strain evidence="3">NCTC 11391</strain>
    </source>
</reference>
<name>A0A380JC16_STRDO</name>
<dbReference type="GO" id="GO:0016491">
    <property type="term" value="F:oxidoreductase activity"/>
    <property type="evidence" value="ECO:0007669"/>
    <property type="project" value="UniProtKB-KW"/>
</dbReference>
<dbReference type="InterPro" id="IPR029479">
    <property type="entry name" value="Nitroreductase"/>
</dbReference>
<dbReference type="EC" id="1.-.-.-" evidence="2"/>
<feature type="domain" description="Nitroreductase" evidence="1">
    <location>
        <begin position="94"/>
        <end position="270"/>
    </location>
</feature>